<keyword evidence="5" id="KW-1185">Reference proteome</keyword>
<feature type="domain" description="VWFA" evidence="4">
    <location>
        <begin position="48"/>
        <end position="121"/>
    </location>
</feature>
<feature type="signal peptide" evidence="2">
    <location>
        <begin position="1"/>
        <end position="15"/>
    </location>
</feature>
<keyword evidence="2" id="KW-0732">Signal</keyword>
<feature type="region of interest" description="Disordered" evidence="1">
    <location>
        <begin position="418"/>
        <end position="437"/>
    </location>
</feature>
<dbReference type="PANTHER" id="PTHR31024">
    <property type="entry name" value="C-TYPE LECTIN"/>
    <property type="match status" value="1"/>
</dbReference>
<protein>
    <submittedName>
        <fullName evidence="6">Uncharacterized protein</fullName>
    </submittedName>
</protein>
<dbReference type="Proteomes" id="UP000887540">
    <property type="component" value="Unplaced"/>
</dbReference>
<sequence length="437" mass="50646">MKFLVFLATVVLGSALVVPKNLAGVKSIIGSDSIGTPCSRNVSNLWVNIFLVIDISTSNVNLNKQLQFLASELAQVPIGQISDPHTSRVSIITYSDSATILADLHQLNSNDEVTQALLSIKQDEKNSVYGWDLAYRYALAIRDDYDNWDLYGITDIPRQSSFIFVDDFNFYDPIITEKRLNISREFAQPKQLITLKRETQKTMVQRREKSGKYGYESFLYDLTTVNCFCERYSNYYYYYYQNSYQFYAYDYETYTYEYYADCYERERFYGFNDYPAYGVCEIFGGVTTSGVAVTSPQKESFISYAINYQYDYTDTPDLYIGLHRNEEGQLVWTDYDGSEIPLGNYTNFINGSNGDGDCFANVYNNETYTYQWESRPCFSDDLAAICQFRACDADNTACGLYNYGVKKTKMEKKLRQLRGEPKKQEKQMRQIRRVKKH</sequence>
<dbReference type="PROSITE" id="PS50041">
    <property type="entry name" value="C_TYPE_LECTIN_2"/>
    <property type="match status" value="1"/>
</dbReference>
<evidence type="ECO:0000259" key="3">
    <source>
        <dbReference type="PROSITE" id="PS50041"/>
    </source>
</evidence>
<dbReference type="CDD" id="cd00037">
    <property type="entry name" value="CLECT"/>
    <property type="match status" value="1"/>
</dbReference>
<dbReference type="InterPro" id="IPR016186">
    <property type="entry name" value="C-type_lectin-like/link_sf"/>
</dbReference>
<evidence type="ECO:0000313" key="6">
    <source>
        <dbReference type="WBParaSite" id="ACRNAN_Path_1098.g4217.t1"/>
    </source>
</evidence>
<dbReference type="AlphaFoldDB" id="A0A914BVL2"/>
<dbReference type="InterPro" id="IPR002035">
    <property type="entry name" value="VWF_A"/>
</dbReference>
<evidence type="ECO:0000313" key="5">
    <source>
        <dbReference type="Proteomes" id="UP000887540"/>
    </source>
</evidence>
<feature type="chain" id="PRO_5037609551" evidence="2">
    <location>
        <begin position="16"/>
        <end position="437"/>
    </location>
</feature>
<evidence type="ECO:0000256" key="2">
    <source>
        <dbReference type="SAM" id="SignalP"/>
    </source>
</evidence>
<dbReference type="PANTHER" id="PTHR31024:SF3">
    <property type="entry name" value="C-TYPE LECTIN-RELATED"/>
    <property type="match status" value="1"/>
</dbReference>
<proteinExistence type="predicted"/>
<dbReference type="PROSITE" id="PS50234">
    <property type="entry name" value="VWFA"/>
    <property type="match status" value="1"/>
</dbReference>
<dbReference type="Gene3D" id="3.10.100.10">
    <property type="entry name" value="Mannose-Binding Protein A, subunit A"/>
    <property type="match status" value="1"/>
</dbReference>
<evidence type="ECO:0000256" key="1">
    <source>
        <dbReference type="SAM" id="MobiDB-lite"/>
    </source>
</evidence>
<dbReference type="Pfam" id="PF00092">
    <property type="entry name" value="VWA"/>
    <property type="match status" value="1"/>
</dbReference>
<dbReference type="InterPro" id="IPR036465">
    <property type="entry name" value="vWFA_dom_sf"/>
</dbReference>
<dbReference type="SUPFAM" id="SSF56436">
    <property type="entry name" value="C-type lectin-like"/>
    <property type="match status" value="1"/>
</dbReference>
<reference evidence="6" key="1">
    <citation type="submission" date="2022-11" db="UniProtKB">
        <authorList>
            <consortium name="WormBaseParasite"/>
        </authorList>
    </citation>
    <scope>IDENTIFICATION</scope>
</reference>
<accession>A0A914BVL2</accession>
<organism evidence="5 6">
    <name type="scientific">Acrobeloides nanus</name>
    <dbReference type="NCBI Taxonomy" id="290746"/>
    <lineage>
        <taxon>Eukaryota</taxon>
        <taxon>Metazoa</taxon>
        <taxon>Ecdysozoa</taxon>
        <taxon>Nematoda</taxon>
        <taxon>Chromadorea</taxon>
        <taxon>Rhabditida</taxon>
        <taxon>Tylenchina</taxon>
        <taxon>Cephalobomorpha</taxon>
        <taxon>Cephaloboidea</taxon>
        <taxon>Cephalobidae</taxon>
        <taxon>Acrobeloides</taxon>
    </lineage>
</organism>
<feature type="compositionally biased region" description="Basic and acidic residues" evidence="1">
    <location>
        <begin position="418"/>
        <end position="428"/>
    </location>
</feature>
<dbReference type="SUPFAM" id="SSF53300">
    <property type="entry name" value="vWA-like"/>
    <property type="match status" value="1"/>
</dbReference>
<evidence type="ECO:0000259" key="4">
    <source>
        <dbReference type="PROSITE" id="PS50234"/>
    </source>
</evidence>
<name>A0A914BVL2_9BILA</name>
<dbReference type="Gene3D" id="3.40.50.410">
    <property type="entry name" value="von Willebrand factor, type A domain"/>
    <property type="match status" value="1"/>
</dbReference>
<dbReference type="InterPro" id="IPR001304">
    <property type="entry name" value="C-type_lectin-like"/>
</dbReference>
<feature type="domain" description="C-type lectin" evidence="3">
    <location>
        <begin position="258"/>
        <end position="377"/>
    </location>
</feature>
<dbReference type="InterPro" id="IPR016187">
    <property type="entry name" value="CTDL_fold"/>
</dbReference>
<dbReference type="WBParaSite" id="ACRNAN_Path_1098.g4217.t1">
    <property type="protein sequence ID" value="ACRNAN_Path_1098.g4217.t1"/>
    <property type="gene ID" value="ACRNAN_Path_1098.g4217"/>
</dbReference>